<keyword evidence="3" id="KW-1185">Reference proteome</keyword>
<evidence type="ECO:0000313" key="2">
    <source>
        <dbReference type="EMBL" id="KAA8500693.1"/>
    </source>
</evidence>
<reference evidence="2" key="1">
    <citation type="submission" date="2019-07" db="EMBL/GenBank/DDBJ databases">
        <authorList>
            <person name="Wongkuna S."/>
            <person name="Scaria J."/>
        </authorList>
    </citation>
    <scope>NUCLEOTIDE SEQUENCE [LARGE SCALE GENOMIC DNA]</scope>
    <source>
        <strain evidence="2">SW178</strain>
    </source>
</reference>
<keyword evidence="1" id="KW-1133">Transmembrane helix</keyword>
<organism evidence="2 3">
    <name type="scientific">Mediterraneibacter catenae</name>
    <dbReference type="NCBI Taxonomy" id="2594882"/>
    <lineage>
        <taxon>Bacteria</taxon>
        <taxon>Bacillati</taxon>
        <taxon>Bacillota</taxon>
        <taxon>Clostridia</taxon>
        <taxon>Lachnospirales</taxon>
        <taxon>Lachnospiraceae</taxon>
        <taxon>Mediterraneibacter</taxon>
    </lineage>
</organism>
<accession>A0A5M9HVT5</accession>
<keyword evidence="1" id="KW-0812">Transmembrane</keyword>
<keyword evidence="1" id="KW-0472">Membrane</keyword>
<sequence length="71" mass="7845">MLTILFLICLLWIFGKLFLFGIKATWGILKILLTVILIPVILVGMVIAGLIYIAFPILIVIGIVSFVVSRS</sequence>
<name>A0A5M9HVT5_9FIRM</name>
<dbReference type="Proteomes" id="UP000322025">
    <property type="component" value="Unassembled WGS sequence"/>
</dbReference>
<proteinExistence type="predicted"/>
<evidence type="ECO:0000256" key="1">
    <source>
        <dbReference type="SAM" id="Phobius"/>
    </source>
</evidence>
<evidence type="ECO:0008006" key="4">
    <source>
        <dbReference type="Google" id="ProtNLM"/>
    </source>
</evidence>
<dbReference type="EMBL" id="VMSO01000019">
    <property type="protein sequence ID" value="KAA8500693.1"/>
    <property type="molecule type" value="Genomic_DNA"/>
</dbReference>
<comment type="caution">
    <text evidence="2">The sequence shown here is derived from an EMBL/GenBank/DDBJ whole genome shotgun (WGS) entry which is preliminary data.</text>
</comment>
<dbReference type="AlphaFoldDB" id="A0A5M9HVT5"/>
<feature type="transmembrane region" description="Helical" evidence="1">
    <location>
        <begin position="35"/>
        <end position="68"/>
    </location>
</feature>
<evidence type="ECO:0000313" key="3">
    <source>
        <dbReference type="Proteomes" id="UP000322025"/>
    </source>
</evidence>
<gene>
    <name evidence="2" type="ORF">FNY66_12265</name>
</gene>
<protein>
    <recommendedName>
        <fullName evidence="4">Multidrug transporter</fullName>
    </recommendedName>
</protein>